<proteinExistence type="predicted"/>
<accession>A0AAD7GND7</accession>
<organism evidence="1 2">
    <name type="scientific">Mycena rosella</name>
    <name type="common">Pink bonnet</name>
    <name type="synonym">Agaricus rosellus</name>
    <dbReference type="NCBI Taxonomy" id="1033263"/>
    <lineage>
        <taxon>Eukaryota</taxon>
        <taxon>Fungi</taxon>
        <taxon>Dikarya</taxon>
        <taxon>Basidiomycota</taxon>
        <taxon>Agaricomycotina</taxon>
        <taxon>Agaricomycetes</taxon>
        <taxon>Agaricomycetidae</taxon>
        <taxon>Agaricales</taxon>
        <taxon>Marasmiineae</taxon>
        <taxon>Mycenaceae</taxon>
        <taxon>Mycena</taxon>
    </lineage>
</organism>
<dbReference type="EMBL" id="JARKIE010000014">
    <property type="protein sequence ID" value="KAJ7702718.1"/>
    <property type="molecule type" value="Genomic_DNA"/>
</dbReference>
<evidence type="ECO:0000313" key="2">
    <source>
        <dbReference type="Proteomes" id="UP001221757"/>
    </source>
</evidence>
<feature type="non-terminal residue" evidence="1">
    <location>
        <position position="1"/>
    </location>
</feature>
<name>A0AAD7GND7_MYCRO</name>
<reference evidence="1" key="1">
    <citation type="submission" date="2023-03" db="EMBL/GenBank/DDBJ databases">
        <title>Massive genome expansion in bonnet fungi (Mycena s.s.) driven by repeated elements and novel gene families across ecological guilds.</title>
        <authorList>
            <consortium name="Lawrence Berkeley National Laboratory"/>
            <person name="Harder C.B."/>
            <person name="Miyauchi S."/>
            <person name="Viragh M."/>
            <person name="Kuo A."/>
            <person name="Thoen E."/>
            <person name="Andreopoulos B."/>
            <person name="Lu D."/>
            <person name="Skrede I."/>
            <person name="Drula E."/>
            <person name="Henrissat B."/>
            <person name="Morin E."/>
            <person name="Kohler A."/>
            <person name="Barry K."/>
            <person name="LaButti K."/>
            <person name="Morin E."/>
            <person name="Salamov A."/>
            <person name="Lipzen A."/>
            <person name="Mereny Z."/>
            <person name="Hegedus B."/>
            <person name="Baldrian P."/>
            <person name="Stursova M."/>
            <person name="Weitz H."/>
            <person name="Taylor A."/>
            <person name="Grigoriev I.V."/>
            <person name="Nagy L.G."/>
            <person name="Martin F."/>
            <person name="Kauserud H."/>
        </authorList>
    </citation>
    <scope>NUCLEOTIDE SEQUENCE</scope>
    <source>
        <strain evidence="1">CBHHK067</strain>
    </source>
</reference>
<feature type="non-terminal residue" evidence="1">
    <location>
        <position position="214"/>
    </location>
</feature>
<dbReference type="AlphaFoldDB" id="A0AAD7GND7"/>
<dbReference type="Proteomes" id="UP001221757">
    <property type="component" value="Unassembled WGS sequence"/>
</dbReference>
<sequence length="214" mass="24192">PICVTPWNVSWMDESILVCWDERSIVRMKIYAACADGVKHIEDVFELAIRFGLPFDIFVDSAEGARFASQELSVLDDATLERIYAPNYADTLLSYGAGGEELYNQYLGQMNWLLKRPHARAFVAKGGVLSFVATLYNKELIQRFMEGPSLQVTHFGEGKTILLERDGRKRQYTADTIGPREGSLLLGHIPGSAAKEMWLWPPPSLIEGWSPHWR</sequence>
<gene>
    <name evidence="1" type="ORF">B0H17DRAFT_871733</name>
</gene>
<protein>
    <submittedName>
        <fullName evidence="1">Uncharacterized protein</fullName>
    </submittedName>
</protein>
<keyword evidence="2" id="KW-1185">Reference proteome</keyword>
<comment type="caution">
    <text evidence="1">The sequence shown here is derived from an EMBL/GenBank/DDBJ whole genome shotgun (WGS) entry which is preliminary data.</text>
</comment>
<evidence type="ECO:0000313" key="1">
    <source>
        <dbReference type="EMBL" id="KAJ7702718.1"/>
    </source>
</evidence>